<keyword evidence="3" id="KW-1185">Reference proteome</keyword>
<reference evidence="3" key="1">
    <citation type="journal article" date="2013" name="Nature">
        <title>Draft genome of the wheat A-genome progenitor Triticum urartu.</title>
        <authorList>
            <person name="Ling H.Q."/>
            <person name="Zhao S."/>
            <person name="Liu D."/>
            <person name="Wang J."/>
            <person name="Sun H."/>
            <person name="Zhang C."/>
            <person name="Fan H."/>
            <person name="Li D."/>
            <person name="Dong L."/>
            <person name="Tao Y."/>
            <person name="Gao C."/>
            <person name="Wu H."/>
            <person name="Li Y."/>
            <person name="Cui Y."/>
            <person name="Guo X."/>
            <person name="Zheng S."/>
            <person name="Wang B."/>
            <person name="Yu K."/>
            <person name="Liang Q."/>
            <person name="Yang W."/>
            <person name="Lou X."/>
            <person name="Chen J."/>
            <person name="Feng M."/>
            <person name="Jian J."/>
            <person name="Zhang X."/>
            <person name="Luo G."/>
            <person name="Jiang Y."/>
            <person name="Liu J."/>
            <person name="Wang Z."/>
            <person name="Sha Y."/>
            <person name="Zhang B."/>
            <person name="Wu H."/>
            <person name="Tang D."/>
            <person name="Shen Q."/>
            <person name="Xue P."/>
            <person name="Zou S."/>
            <person name="Wang X."/>
            <person name="Liu X."/>
            <person name="Wang F."/>
            <person name="Yang Y."/>
            <person name="An X."/>
            <person name="Dong Z."/>
            <person name="Zhang K."/>
            <person name="Zhang X."/>
            <person name="Luo M.C."/>
            <person name="Dvorak J."/>
            <person name="Tong Y."/>
            <person name="Wang J."/>
            <person name="Yang H."/>
            <person name="Li Z."/>
            <person name="Wang D."/>
            <person name="Zhang A."/>
            <person name="Wang J."/>
        </authorList>
    </citation>
    <scope>NUCLEOTIDE SEQUENCE</scope>
    <source>
        <strain evidence="3">cv. G1812</strain>
    </source>
</reference>
<accession>A0A8R7V5Z1</accession>
<feature type="compositionally biased region" description="Polar residues" evidence="1">
    <location>
        <begin position="165"/>
        <end position="176"/>
    </location>
</feature>
<dbReference type="EnsemblPlants" id="TuG1812G0700002979.01.T01">
    <property type="protein sequence ID" value="TuG1812G0700002979.01.T01.cds458585"/>
    <property type="gene ID" value="TuG1812G0700002979.01"/>
</dbReference>
<proteinExistence type="predicted"/>
<name>A0A8R7V5Z1_TRIUA</name>
<evidence type="ECO:0000313" key="3">
    <source>
        <dbReference type="Proteomes" id="UP000015106"/>
    </source>
</evidence>
<feature type="region of interest" description="Disordered" evidence="1">
    <location>
        <begin position="95"/>
        <end position="116"/>
    </location>
</feature>
<dbReference type="Proteomes" id="UP000015106">
    <property type="component" value="Chromosome 7"/>
</dbReference>
<organism evidence="2 3">
    <name type="scientific">Triticum urartu</name>
    <name type="common">Red wild einkorn</name>
    <name type="synonym">Crithodium urartu</name>
    <dbReference type="NCBI Taxonomy" id="4572"/>
    <lineage>
        <taxon>Eukaryota</taxon>
        <taxon>Viridiplantae</taxon>
        <taxon>Streptophyta</taxon>
        <taxon>Embryophyta</taxon>
        <taxon>Tracheophyta</taxon>
        <taxon>Spermatophyta</taxon>
        <taxon>Magnoliopsida</taxon>
        <taxon>Liliopsida</taxon>
        <taxon>Poales</taxon>
        <taxon>Poaceae</taxon>
        <taxon>BOP clade</taxon>
        <taxon>Pooideae</taxon>
        <taxon>Triticodae</taxon>
        <taxon>Triticeae</taxon>
        <taxon>Triticinae</taxon>
        <taxon>Triticum</taxon>
    </lineage>
</organism>
<sequence length="176" mass="19699">RRPPPAAPSARGPNNPCTSRPPKLLRGLLPRPTTSAAAGNHPQELASPPPFPFPSFPCFFSLLTTPAPRVLFHRERHGLLRLVLRCLPEPAAYPAPRARGPRARARPRARLRGSSSRWPPLRQVHRHHRPIVRPPSLLLLAIVNFRRAANDSSGLYFEPRRMPSSRHTSTPARLHN</sequence>
<reference evidence="2" key="2">
    <citation type="submission" date="2018-03" db="EMBL/GenBank/DDBJ databases">
        <title>The Triticum urartu genome reveals the dynamic nature of wheat genome evolution.</title>
        <authorList>
            <person name="Ling H."/>
            <person name="Ma B."/>
            <person name="Shi X."/>
            <person name="Liu H."/>
            <person name="Dong L."/>
            <person name="Sun H."/>
            <person name="Cao Y."/>
            <person name="Gao Q."/>
            <person name="Zheng S."/>
            <person name="Li Y."/>
            <person name="Yu Y."/>
            <person name="Du H."/>
            <person name="Qi M."/>
            <person name="Li Y."/>
            <person name="Yu H."/>
            <person name="Cui Y."/>
            <person name="Wang N."/>
            <person name="Chen C."/>
            <person name="Wu H."/>
            <person name="Zhao Y."/>
            <person name="Zhang J."/>
            <person name="Li Y."/>
            <person name="Zhou W."/>
            <person name="Zhang B."/>
            <person name="Hu W."/>
            <person name="Eijk M."/>
            <person name="Tang J."/>
            <person name="Witsenboer H."/>
            <person name="Zhao S."/>
            <person name="Li Z."/>
            <person name="Zhang A."/>
            <person name="Wang D."/>
            <person name="Liang C."/>
        </authorList>
    </citation>
    <scope>NUCLEOTIDE SEQUENCE [LARGE SCALE GENOMIC DNA]</scope>
    <source>
        <strain evidence="2">cv. G1812</strain>
    </source>
</reference>
<dbReference type="Gramene" id="TuG1812G0700002979.01.T01">
    <property type="protein sequence ID" value="TuG1812G0700002979.01.T01.cds458585"/>
    <property type="gene ID" value="TuG1812G0700002979.01"/>
</dbReference>
<evidence type="ECO:0000256" key="1">
    <source>
        <dbReference type="SAM" id="MobiDB-lite"/>
    </source>
</evidence>
<reference evidence="2" key="3">
    <citation type="submission" date="2022-06" db="UniProtKB">
        <authorList>
            <consortium name="EnsemblPlants"/>
        </authorList>
    </citation>
    <scope>IDENTIFICATION</scope>
</reference>
<dbReference type="AlphaFoldDB" id="A0A8R7V5Z1"/>
<feature type="compositionally biased region" description="Basic residues" evidence="1">
    <location>
        <begin position="99"/>
        <end position="111"/>
    </location>
</feature>
<evidence type="ECO:0000313" key="2">
    <source>
        <dbReference type="EnsemblPlants" id="TuG1812G0700002979.01.T01.cds458585"/>
    </source>
</evidence>
<feature type="compositionally biased region" description="Low complexity" evidence="1">
    <location>
        <begin position="8"/>
        <end position="32"/>
    </location>
</feature>
<protein>
    <submittedName>
        <fullName evidence="2">Uncharacterized protein</fullName>
    </submittedName>
</protein>
<feature type="region of interest" description="Disordered" evidence="1">
    <location>
        <begin position="1"/>
        <end position="46"/>
    </location>
</feature>
<feature type="region of interest" description="Disordered" evidence="1">
    <location>
        <begin position="156"/>
        <end position="176"/>
    </location>
</feature>